<dbReference type="Proteomes" id="UP001162131">
    <property type="component" value="Unassembled WGS sequence"/>
</dbReference>
<evidence type="ECO:0008006" key="3">
    <source>
        <dbReference type="Google" id="ProtNLM"/>
    </source>
</evidence>
<evidence type="ECO:0000313" key="1">
    <source>
        <dbReference type="EMBL" id="CAG9332523.1"/>
    </source>
</evidence>
<accession>A0AAU9JXV9</accession>
<gene>
    <name evidence="1" type="ORF">BSTOLATCC_MIC55968</name>
</gene>
<dbReference type="PANTHER" id="PTHR43224">
    <property type="entry name" value="AMIDINOTRANSFERASE"/>
    <property type="match status" value="1"/>
</dbReference>
<dbReference type="AlphaFoldDB" id="A0AAU9JXV9"/>
<dbReference type="EMBL" id="CAJZBQ010000054">
    <property type="protein sequence ID" value="CAG9332523.1"/>
    <property type="molecule type" value="Genomic_DNA"/>
</dbReference>
<dbReference type="Pfam" id="PF19420">
    <property type="entry name" value="DDAH_eukar"/>
    <property type="match status" value="1"/>
</dbReference>
<sequence>MAARSSSFASKVLMIEPIRFSFNAETAQDNTYMNQGNSQVHESCSQEFSAYKEILIQNGIIVQHWINSDPQAPDCIFANNWFSALSPPDVDAPTLILYPMRHPSRRREKRQEFINDLLVDYQNIINLSHFEDQDLALEGTGSLVIDRKNRQIFMSISPRSSEIVLAELISRLNLLTKNPWKSVTFRSVDENNNPVYHTNVILCFTPGKAVINISAIIPEDREKVINALEGYEIFEINHDQTRKFAGNLECLYSPTRGTEIIIASSSARGLLNLDREIIYVDIPTIESVGGGSAQCMLGKLF</sequence>
<dbReference type="SUPFAM" id="SSF55909">
    <property type="entry name" value="Pentein"/>
    <property type="match status" value="1"/>
</dbReference>
<organism evidence="1 2">
    <name type="scientific">Blepharisma stoltei</name>
    <dbReference type="NCBI Taxonomy" id="1481888"/>
    <lineage>
        <taxon>Eukaryota</taxon>
        <taxon>Sar</taxon>
        <taxon>Alveolata</taxon>
        <taxon>Ciliophora</taxon>
        <taxon>Postciliodesmatophora</taxon>
        <taxon>Heterotrichea</taxon>
        <taxon>Heterotrichida</taxon>
        <taxon>Blepharismidae</taxon>
        <taxon>Blepharisma</taxon>
    </lineage>
</organism>
<comment type="caution">
    <text evidence="1">The sequence shown here is derived from an EMBL/GenBank/DDBJ whole genome shotgun (WGS) entry which is preliminary data.</text>
</comment>
<name>A0AAU9JXV9_9CILI</name>
<dbReference type="InterPro" id="IPR014541">
    <property type="entry name" value="Amdntrnsf_FN0238"/>
</dbReference>
<reference evidence="1" key="1">
    <citation type="submission" date="2021-09" db="EMBL/GenBank/DDBJ databases">
        <authorList>
            <consortium name="AG Swart"/>
            <person name="Singh M."/>
            <person name="Singh A."/>
            <person name="Seah K."/>
            <person name="Emmerich C."/>
        </authorList>
    </citation>
    <scope>NUCLEOTIDE SEQUENCE</scope>
    <source>
        <strain evidence="1">ATCC30299</strain>
    </source>
</reference>
<dbReference type="Gene3D" id="3.75.10.10">
    <property type="entry name" value="L-arginine/glycine Amidinotransferase, Chain A"/>
    <property type="match status" value="1"/>
</dbReference>
<proteinExistence type="predicted"/>
<keyword evidence="2" id="KW-1185">Reference proteome</keyword>
<dbReference type="PANTHER" id="PTHR43224:SF1">
    <property type="entry name" value="AMIDINOTRANSFERASE"/>
    <property type="match status" value="1"/>
</dbReference>
<protein>
    <recommendedName>
        <fullName evidence="3">Amidinotransferase</fullName>
    </recommendedName>
</protein>
<evidence type="ECO:0000313" key="2">
    <source>
        <dbReference type="Proteomes" id="UP001162131"/>
    </source>
</evidence>